<keyword evidence="3" id="KW-1185">Reference proteome</keyword>
<sequence>MRGNWASAKTISVLKPKTPAVYCKSIQIKVPKNDADGNPYFAEEPEWSYSSANWEPSNIADPGDEGEDSGAQYWRKIFTPLEAGKPFDSQFDIGLKGAVSNTGPLACEVIEVRQPAPPRNPYSENARSLSVSSRKPSTSTISSHSDTAAQRYRKPRSNPTIPSDSPGKATAPTS</sequence>
<comment type="caution">
    <text evidence="2">The sequence shown here is derived from an EMBL/GenBank/DDBJ whole genome shotgun (WGS) entry which is preliminary data.</text>
</comment>
<reference evidence="2 3" key="1">
    <citation type="submission" date="2021-06" db="EMBL/GenBank/DDBJ databases">
        <title>Actinomycetes sequencing.</title>
        <authorList>
            <person name="Shan Q."/>
        </authorList>
    </citation>
    <scope>NUCLEOTIDE SEQUENCE [LARGE SCALE GENOMIC DNA]</scope>
    <source>
        <strain evidence="2 3">NEAU-G5</strain>
    </source>
</reference>
<dbReference type="Proteomes" id="UP000733379">
    <property type="component" value="Unassembled WGS sequence"/>
</dbReference>
<evidence type="ECO:0000256" key="1">
    <source>
        <dbReference type="SAM" id="MobiDB-lite"/>
    </source>
</evidence>
<organism evidence="2 3">
    <name type="scientific">Nocardia albiluteola</name>
    <dbReference type="NCBI Taxonomy" id="2842303"/>
    <lineage>
        <taxon>Bacteria</taxon>
        <taxon>Bacillati</taxon>
        <taxon>Actinomycetota</taxon>
        <taxon>Actinomycetes</taxon>
        <taxon>Mycobacteriales</taxon>
        <taxon>Nocardiaceae</taxon>
        <taxon>Nocardia</taxon>
    </lineage>
</organism>
<evidence type="ECO:0000313" key="3">
    <source>
        <dbReference type="Proteomes" id="UP000733379"/>
    </source>
</evidence>
<dbReference type="EMBL" id="JAHKNI010000026">
    <property type="protein sequence ID" value="MBU3067843.1"/>
    <property type="molecule type" value="Genomic_DNA"/>
</dbReference>
<gene>
    <name evidence="2" type="ORF">KO481_40810</name>
</gene>
<feature type="compositionally biased region" description="Low complexity" evidence="1">
    <location>
        <begin position="128"/>
        <end position="147"/>
    </location>
</feature>
<name>A0ABS6BF34_9NOCA</name>
<evidence type="ECO:0000313" key="2">
    <source>
        <dbReference type="EMBL" id="MBU3067843.1"/>
    </source>
</evidence>
<feature type="region of interest" description="Disordered" evidence="1">
    <location>
        <begin position="112"/>
        <end position="174"/>
    </location>
</feature>
<dbReference type="RefSeq" id="WP_215923926.1">
    <property type="nucleotide sequence ID" value="NZ_JAHKNI010000026.1"/>
</dbReference>
<protein>
    <submittedName>
        <fullName evidence="2">Uncharacterized protein</fullName>
    </submittedName>
</protein>
<accession>A0ABS6BF34</accession>
<proteinExistence type="predicted"/>